<dbReference type="Proteomes" id="UP000693706">
    <property type="component" value="Segment"/>
</dbReference>
<keyword evidence="2" id="KW-1185">Reference proteome</keyword>
<accession>A0A8E4ZCD2</accession>
<evidence type="ECO:0000313" key="2">
    <source>
        <dbReference type="Proteomes" id="UP000693706"/>
    </source>
</evidence>
<proteinExistence type="predicted"/>
<evidence type="ECO:0000313" key="1">
    <source>
        <dbReference type="EMBL" id="QQV90471.1"/>
    </source>
</evidence>
<sequence length="54" mass="6357">MNKKQIDDKIKIERQIINQTILSNLDPFPKKMIINGCSEEIGFLLIKRKNLKDE</sequence>
<reference evidence="1" key="1">
    <citation type="submission" date="2020-07" db="EMBL/GenBank/DDBJ databases">
        <title>Highly diverse flavobacterial phages as mortality factor during North Sea spring blooms.</title>
        <authorList>
            <person name="Bartlau N."/>
            <person name="Wichels A."/>
            <person name="Krohne G."/>
            <person name="Adriaenssens E.M."/>
            <person name="Heins A."/>
            <person name="Fuchs B.M."/>
            <person name="Amann R."/>
            <person name="Moraru C."/>
        </authorList>
    </citation>
    <scope>NUCLEOTIDE SEQUENCE</scope>
</reference>
<gene>
    <name evidence="1" type="ORF">Harreka1_64</name>
</gene>
<protein>
    <submittedName>
        <fullName evidence="1">Uncharacterized protein</fullName>
    </submittedName>
</protein>
<name>A0A8E4ZCD2_9CAUD</name>
<dbReference type="EMBL" id="MT732457">
    <property type="protein sequence ID" value="QQV90471.1"/>
    <property type="molecule type" value="Genomic_DNA"/>
</dbReference>
<organism evidence="1 2">
    <name type="scientific">Olleya phage Harreka_1</name>
    <dbReference type="NCBI Taxonomy" id="2745673"/>
    <lineage>
        <taxon>Viruses</taxon>
        <taxon>Duplodnaviria</taxon>
        <taxon>Heunggongvirae</taxon>
        <taxon>Uroviricota</taxon>
        <taxon>Caudoviricetes</taxon>
        <taxon>Aggregaviridae</taxon>
        <taxon>Harrekavirus</taxon>
        <taxon>Harrekavirus harreka</taxon>
    </lineage>
</organism>